<gene>
    <name evidence="3" type="ORF">ACFQ4B_18610</name>
</gene>
<evidence type="ECO:0008006" key="5">
    <source>
        <dbReference type="Google" id="ProtNLM"/>
    </source>
</evidence>
<keyword evidence="2" id="KW-0812">Transmembrane</keyword>
<evidence type="ECO:0000313" key="4">
    <source>
        <dbReference type="Proteomes" id="UP001597180"/>
    </source>
</evidence>
<dbReference type="RefSeq" id="WP_345593484.1">
    <property type="nucleotide sequence ID" value="NZ_BAABJG010000045.1"/>
</dbReference>
<keyword evidence="2" id="KW-1133">Transmembrane helix</keyword>
<evidence type="ECO:0000313" key="3">
    <source>
        <dbReference type="EMBL" id="MFD1222137.1"/>
    </source>
</evidence>
<feature type="transmembrane region" description="Helical" evidence="2">
    <location>
        <begin position="114"/>
        <end position="131"/>
    </location>
</feature>
<reference evidence="4" key="1">
    <citation type="journal article" date="2019" name="Int. J. Syst. Evol. Microbiol.">
        <title>The Global Catalogue of Microorganisms (GCM) 10K type strain sequencing project: providing services to taxonomists for standard genome sequencing and annotation.</title>
        <authorList>
            <consortium name="The Broad Institute Genomics Platform"/>
            <consortium name="The Broad Institute Genome Sequencing Center for Infectious Disease"/>
            <person name="Wu L."/>
            <person name="Ma J."/>
        </authorList>
    </citation>
    <scope>NUCLEOTIDE SEQUENCE [LARGE SCALE GENOMIC DNA]</scope>
    <source>
        <strain evidence="4">CCUG 53270</strain>
    </source>
</reference>
<accession>A0ABW3UP90</accession>
<feature type="transmembrane region" description="Helical" evidence="2">
    <location>
        <begin position="49"/>
        <end position="68"/>
    </location>
</feature>
<organism evidence="3 4">
    <name type="scientific">Paenibacillus vulneris</name>
    <dbReference type="NCBI Taxonomy" id="1133364"/>
    <lineage>
        <taxon>Bacteria</taxon>
        <taxon>Bacillati</taxon>
        <taxon>Bacillota</taxon>
        <taxon>Bacilli</taxon>
        <taxon>Bacillales</taxon>
        <taxon>Paenibacillaceae</taxon>
        <taxon>Paenibacillus</taxon>
    </lineage>
</organism>
<feature type="transmembrane region" description="Helical" evidence="2">
    <location>
        <begin position="80"/>
        <end position="108"/>
    </location>
</feature>
<comment type="caution">
    <text evidence="3">The sequence shown here is derived from an EMBL/GenBank/DDBJ whole genome shotgun (WGS) entry which is preliminary data.</text>
</comment>
<sequence length="171" mass="19189">MLNKELLYKLAIAVYLTVWFVGSFWMMAALQSGLLKHALGIDWKLVEEYVYYALAGAIGGSLYALRLFHEFYNQISERWLFWYLLRPIKCAGAAVMTIILFQSGILLLQTGDSMLAKIGIAFLVGFGYGKVMEKLKALAETLFNGKNNPSSSQGNQNPPSDVWNEDDAPKH</sequence>
<dbReference type="Proteomes" id="UP001597180">
    <property type="component" value="Unassembled WGS sequence"/>
</dbReference>
<keyword evidence="4" id="KW-1185">Reference proteome</keyword>
<feature type="region of interest" description="Disordered" evidence="1">
    <location>
        <begin position="146"/>
        <end position="171"/>
    </location>
</feature>
<feature type="compositionally biased region" description="Low complexity" evidence="1">
    <location>
        <begin position="146"/>
        <end position="160"/>
    </location>
</feature>
<keyword evidence="2" id="KW-0472">Membrane</keyword>
<protein>
    <recommendedName>
        <fullName evidence="5">Spore cortex biosynthesis protein YabQ</fullName>
    </recommendedName>
</protein>
<evidence type="ECO:0000256" key="1">
    <source>
        <dbReference type="SAM" id="MobiDB-lite"/>
    </source>
</evidence>
<proteinExistence type="predicted"/>
<dbReference type="EMBL" id="JBHTLU010000022">
    <property type="protein sequence ID" value="MFD1222137.1"/>
    <property type="molecule type" value="Genomic_DNA"/>
</dbReference>
<feature type="transmembrane region" description="Helical" evidence="2">
    <location>
        <begin position="7"/>
        <end position="29"/>
    </location>
</feature>
<evidence type="ECO:0000256" key="2">
    <source>
        <dbReference type="SAM" id="Phobius"/>
    </source>
</evidence>
<name>A0ABW3UP90_9BACL</name>